<dbReference type="GO" id="GO:0003677">
    <property type="term" value="F:DNA binding"/>
    <property type="evidence" value="ECO:0007669"/>
    <property type="project" value="UniProtKB-KW"/>
</dbReference>
<keyword evidence="2" id="KW-0238">DNA-binding</keyword>
<evidence type="ECO:0000259" key="5">
    <source>
        <dbReference type="PROSITE" id="PS50995"/>
    </source>
</evidence>
<evidence type="ECO:0000256" key="4">
    <source>
        <dbReference type="SAM" id="MobiDB-lite"/>
    </source>
</evidence>
<dbReference type="InterPro" id="IPR036390">
    <property type="entry name" value="WH_DNA-bd_sf"/>
</dbReference>
<dbReference type="Gene3D" id="1.10.10.10">
    <property type="entry name" value="Winged helix-like DNA-binding domain superfamily/Winged helix DNA-binding domain"/>
    <property type="match status" value="1"/>
</dbReference>
<evidence type="ECO:0000256" key="2">
    <source>
        <dbReference type="ARBA" id="ARBA00023125"/>
    </source>
</evidence>
<dbReference type="InterPro" id="IPR023187">
    <property type="entry name" value="Tscrpt_reg_MarR-type_CS"/>
</dbReference>
<evidence type="ECO:0000256" key="3">
    <source>
        <dbReference type="ARBA" id="ARBA00023163"/>
    </source>
</evidence>
<dbReference type="GO" id="GO:0006950">
    <property type="term" value="P:response to stress"/>
    <property type="evidence" value="ECO:0007669"/>
    <property type="project" value="TreeGrafter"/>
</dbReference>
<protein>
    <submittedName>
        <fullName evidence="6">Winged helix-turn-helix transcriptional regulator</fullName>
    </submittedName>
</protein>
<organism evidence="6 7">
    <name type="scientific">Mesorhizobium huakuii</name>
    <dbReference type="NCBI Taxonomy" id="28104"/>
    <lineage>
        <taxon>Bacteria</taxon>
        <taxon>Pseudomonadati</taxon>
        <taxon>Pseudomonadota</taxon>
        <taxon>Alphaproteobacteria</taxon>
        <taxon>Hyphomicrobiales</taxon>
        <taxon>Phyllobacteriaceae</taxon>
        <taxon>Mesorhizobium</taxon>
    </lineage>
</organism>
<dbReference type="InterPro" id="IPR039422">
    <property type="entry name" value="MarR/SlyA-like"/>
</dbReference>
<reference evidence="7" key="1">
    <citation type="journal article" date="2020" name="Mol. Plant Microbe">
        <title>Rhizobial microsymbionts of the narrowly endemic Oxytropis species growing in Kamchatka are characterized by significant genetic diversity and possess a set of genes that are associated with T3SS and T6SS secretion systems and can affect the development of symbiosis.</title>
        <authorList>
            <person name="Safronova V."/>
            <person name="Guro P."/>
            <person name="Sazanova A."/>
            <person name="Kuznetsova I."/>
            <person name="Belimov A."/>
            <person name="Yakubov V."/>
            <person name="Chirak E."/>
            <person name="Afonin A."/>
            <person name="Gogolev Y."/>
            <person name="Andronov E."/>
            <person name="Tikhonovich I."/>
        </authorList>
    </citation>
    <scope>NUCLEOTIDE SEQUENCE [LARGE SCALE GENOMIC DNA]</scope>
    <source>
        <strain evidence="7">583</strain>
    </source>
</reference>
<name>A0A7G6SPI7_9HYPH</name>
<dbReference type="Pfam" id="PF12802">
    <property type="entry name" value="MarR_2"/>
    <property type="match status" value="1"/>
</dbReference>
<dbReference type="PROSITE" id="PS50995">
    <property type="entry name" value="HTH_MARR_2"/>
    <property type="match status" value="1"/>
</dbReference>
<evidence type="ECO:0000313" key="7">
    <source>
        <dbReference type="Proteomes" id="UP000515465"/>
    </source>
</evidence>
<sequence length="171" mass="18156">MKTDSESSAGKAPPVRWADLADLILIIAREIQFRGYSDDRALSLTQSEGMVMRHLVAQASATPSQIAAATGLQRTNVSTVLRDLEGKGLIERHVDPADRRGVSVHRTLRGAENYALVRKEWGDAVSAAAGGDTSGLDAALGLLRSIEAGLTSTRPKGGDGPVRGSARRRDI</sequence>
<dbReference type="InterPro" id="IPR036388">
    <property type="entry name" value="WH-like_DNA-bd_sf"/>
</dbReference>
<feature type="region of interest" description="Disordered" evidence="4">
    <location>
        <begin position="150"/>
        <end position="171"/>
    </location>
</feature>
<dbReference type="PROSITE" id="PS01117">
    <property type="entry name" value="HTH_MARR_1"/>
    <property type="match status" value="1"/>
</dbReference>
<accession>A0A7G6SPI7</accession>
<dbReference type="EMBL" id="CP050296">
    <property type="protein sequence ID" value="QND56419.1"/>
    <property type="molecule type" value="Genomic_DNA"/>
</dbReference>
<keyword evidence="3" id="KW-0804">Transcription</keyword>
<dbReference type="InterPro" id="IPR000835">
    <property type="entry name" value="HTH_MarR-typ"/>
</dbReference>
<proteinExistence type="predicted"/>
<keyword evidence="1" id="KW-0805">Transcription regulation</keyword>
<dbReference type="PANTHER" id="PTHR33164:SF89">
    <property type="entry name" value="MARR FAMILY REGULATORY PROTEIN"/>
    <property type="match status" value="1"/>
</dbReference>
<evidence type="ECO:0000256" key="1">
    <source>
        <dbReference type="ARBA" id="ARBA00023015"/>
    </source>
</evidence>
<dbReference type="SUPFAM" id="SSF46785">
    <property type="entry name" value="Winged helix' DNA-binding domain"/>
    <property type="match status" value="1"/>
</dbReference>
<evidence type="ECO:0000313" key="6">
    <source>
        <dbReference type="EMBL" id="QND56419.1"/>
    </source>
</evidence>
<dbReference type="SMART" id="SM00347">
    <property type="entry name" value="HTH_MARR"/>
    <property type="match status" value="1"/>
</dbReference>
<dbReference type="AlphaFoldDB" id="A0A7G6SPI7"/>
<dbReference type="PRINTS" id="PR00598">
    <property type="entry name" value="HTHMARR"/>
</dbReference>
<dbReference type="RefSeq" id="WP_183462606.1">
    <property type="nucleotide sequence ID" value="NZ_CP050296.1"/>
</dbReference>
<dbReference type="PANTHER" id="PTHR33164">
    <property type="entry name" value="TRANSCRIPTIONAL REGULATOR, MARR FAMILY"/>
    <property type="match status" value="1"/>
</dbReference>
<dbReference type="Proteomes" id="UP000515465">
    <property type="component" value="Chromosome"/>
</dbReference>
<dbReference type="GO" id="GO:0003700">
    <property type="term" value="F:DNA-binding transcription factor activity"/>
    <property type="evidence" value="ECO:0007669"/>
    <property type="project" value="InterPro"/>
</dbReference>
<gene>
    <name evidence="6" type="ORF">HB778_07180</name>
</gene>
<feature type="domain" description="HTH marR-type" evidence="5">
    <location>
        <begin position="17"/>
        <end position="148"/>
    </location>
</feature>